<dbReference type="AlphaFoldDB" id="A0A8J4T5F8"/>
<protein>
    <submittedName>
        <fullName evidence="1">Uncharacterized protein</fullName>
    </submittedName>
</protein>
<dbReference type="EMBL" id="LUCH01000012">
    <property type="protein sequence ID" value="KAF5406421.1"/>
    <property type="molecule type" value="Genomic_DNA"/>
</dbReference>
<sequence length="121" mass="13317">MLFGSAPDNRRLSIRASNTDRIAVDCLLRPSSSPVKSTHLPKGYLLSHTQHPKIQSSNLIIHITAQLRDQTSPTALKTGFLLAYCYIVQTCVLTSDCEWPRCGQASFRCSEHNQGGSGTDQ</sequence>
<accession>A0A8J4T5F8</accession>
<reference evidence="1" key="1">
    <citation type="submission" date="2019-05" db="EMBL/GenBank/DDBJ databases">
        <title>Annotation for the trematode Paragonimus heterotremus.</title>
        <authorList>
            <person name="Choi Y.-J."/>
        </authorList>
    </citation>
    <scope>NUCLEOTIDE SEQUENCE</scope>
    <source>
        <strain evidence="1">LC</strain>
    </source>
</reference>
<name>A0A8J4T5F8_9TREM</name>
<organism evidence="1 2">
    <name type="scientific">Paragonimus heterotremus</name>
    <dbReference type="NCBI Taxonomy" id="100268"/>
    <lineage>
        <taxon>Eukaryota</taxon>
        <taxon>Metazoa</taxon>
        <taxon>Spiralia</taxon>
        <taxon>Lophotrochozoa</taxon>
        <taxon>Platyhelminthes</taxon>
        <taxon>Trematoda</taxon>
        <taxon>Digenea</taxon>
        <taxon>Plagiorchiida</taxon>
        <taxon>Troglotremata</taxon>
        <taxon>Troglotrematidae</taxon>
        <taxon>Paragonimus</taxon>
    </lineage>
</organism>
<dbReference type="Proteomes" id="UP000748531">
    <property type="component" value="Unassembled WGS sequence"/>
</dbReference>
<keyword evidence="2" id="KW-1185">Reference proteome</keyword>
<evidence type="ECO:0000313" key="1">
    <source>
        <dbReference type="EMBL" id="KAF5406421.1"/>
    </source>
</evidence>
<gene>
    <name evidence="1" type="ORF">PHET_00029</name>
</gene>
<evidence type="ECO:0000313" key="2">
    <source>
        <dbReference type="Proteomes" id="UP000748531"/>
    </source>
</evidence>
<comment type="caution">
    <text evidence="1">The sequence shown here is derived from an EMBL/GenBank/DDBJ whole genome shotgun (WGS) entry which is preliminary data.</text>
</comment>
<proteinExistence type="predicted"/>